<dbReference type="InterPro" id="IPR005123">
    <property type="entry name" value="Oxoglu/Fe-dep_dioxygenase_dom"/>
</dbReference>
<organism evidence="3 4">
    <name type="scientific">Triparma verrucosa</name>
    <dbReference type="NCBI Taxonomy" id="1606542"/>
    <lineage>
        <taxon>Eukaryota</taxon>
        <taxon>Sar</taxon>
        <taxon>Stramenopiles</taxon>
        <taxon>Ochrophyta</taxon>
        <taxon>Bolidophyceae</taxon>
        <taxon>Parmales</taxon>
        <taxon>Triparmaceae</taxon>
        <taxon>Triparma</taxon>
    </lineage>
</organism>
<protein>
    <recommendedName>
        <fullName evidence="2">Fe2OG dioxygenase domain-containing protein</fullName>
    </recommendedName>
</protein>
<evidence type="ECO:0000313" key="3">
    <source>
        <dbReference type="EMBL" id="GMH97902.1"/>
    </source>
</evidence>
<dbReference type="AlphaFoldDB" id="A0A9W7BWJ1"/>
<evidence type="ECO:0000313" key="4">
    <source>
        <dbReference type="Proteomes" id="UP001165160"/>
    </source>
</evidence>
<dbReference type="Proteomes" id="UP001165160">
    <property type="component" value="Unassembled WGS sequence"/>
</dbReference>
<feature type="domain" description="Fe2OG dioxygenase" evidence="2">
    <location>
        <begin position="30"/>
        <end position="146"/>
    </location>
</feature>
<reference evidence="4" key="1">
    <citation type="journal article" date="2023" name="Commun. Biol.">
        <title>Genome analysis of Parmales, the sister group of diatoms, reveals the evolutionary specialization of diatoms from phago-mixotrophs to photoautotrophs.</title>
        <authorList>
            <person name="Ban H."/>
            <person name="Sato S."/>
            <person name="Yoshikawa S."/>
            <person name="Yamada K."/>
            <person name="Nakamura Y."/>
            <person name="Ichinomiya M."/>
            <person name="Sato N."/>
            <person name="Blanc-Mathieu R."/>
            <person name="Endo H."/>
            <person name="Kuwata A."/>
            <person name="Ogata H."/>
        </authorList>
    </citation>
    <scope>NUCLEOTIDE SEQUENCE [LARGE SCALE GENOMIC DNA]</scope>
    <source>
        <strain evidence="4">NIES 3699</strain>
    </source>
</reference>
<comment type="caution">
    <text evidence="3">The sequence shown here is derived from an EMBL/GenBank/DDBJ whole genome shotgun (WGS) entry which is preliminary data.</text>
</comment>
<feature type="region of interest" description="Disordered" evidence="1">
    <location>
        <begin position="1"/>
        <end position="24"/>
    </location>
</feature>
<dbReference type="EMBL" id="BRXX01000208">
    <property type="protein sequence ID" value="GMH97902.1"/>
    <property type="molecule type" value="Genomic_DNA"/>
</dbReference>
<dbReference type="Gene3D" id="2.60.120.590">
    <property type="entry name" value="Alpha-ketoglutarate-dependent dioxygenase AlkB-like"/>
    <property type="match status" value="1"/>
</dbReference>
<evidence type="ECO:0000259" key="2">
    <source>
        <dbReference type="PROSITE" id="PS51471"/>
    </source>
</evidence>
<keyword evidence="4" id="KW-1185">Reference proteome</keyword>
<proteinExistence type="predicted"/>
<accession>A0A9W7BWJ1</accession>
<name>A0A9W7BWJ1_9STRA</name>
<dbReference type="PROSITE" id="PS51471">
    <property type="entry name" value="FE2OG_OXY"/>
    <property type="match status" value="1"/>
</dbReference>
<dbReference type="SUPFAM" id="SSF51197">
    <property type="entry name" value="Clavaminate synthase-like"/>
    <property type="match status" value="1"/>
</dbReference>
<dbReference type="InterPro" id="IPR037151">
    <property type="entry name" value="AlkB-like_sf"/>
</dbReference>
<gene>
    <name evidence="3" type="ORF">TrVE_jg8337</name>
</gene>
<evidence type="ECO:0000256" key="1">
    <source>
        <dbReference type="SAM" id="MobiDB-lite"/>
    </source>
</evidence>
<sequence length="178" mass="19274">MSSFNIPELTTIDHQPPKLSHGAIGDSVPSLNSCIVNRYDSDDSVVSPHHDGQIATTPGAQKPLLSGTSILSVTVCEIGSERCMALHELEAGTNKPMNPPIYLQELINGSLFELSSSANGRFKHSIPAVNSTKKGVRYAFLFRTVIEVLLVKLEERKAAGDIKAEEKHKSKSKNHGLS</sequence>